<reference evidence="1 2" key="1">
    <citation type="submission" date="2020-10" db="EMBL/GenBank/DDBJ databases">
        <title>Plant Genome Project.</title>
        <authorList>
            <person name="Zhang R.-G."/>
        </authorList>
    </citation>
    <scope>NUCLEOTIDE SEQUENCE [LARGE SCALE GENOMIC DNA]</scope>
    <source>
        <strain evidence="1">FAFU-HL-1</strain>
        <tissue evidence="1">Leaf</tissue>
    </source>
</reference>
<comment type="caution">
    <text evidence="1">The sequence shown here is derived from an EMBL/GenBank/DDBJ whole genome shotgun (WGS) entry which is preliminary data.</text>
</comment>
<evidence type="ECO:0000313" key="2">
    <source>
        <dbReference type="Proteomes" id="UP000657918"/>
    </source>
</evidence>
<gene>
    <name evidence="1" type="ORF">SADUNF_Sadunf04G0015500</name>
</gene>
<accession>A0A835KCQ5</accession>
<protein>
    <submittedName>
        <fullName evidence="1">Uncharacterized protein</fullName>
    </submittedName>
</protein>
<sequence length="164" mass="18633">MNKLQKNSFSSSNLDMLANSYSYPQGPKKYQEPWNFSPSRILHHFYRLMLLASSHTRQIHLSSTNHSETLAQNLGDNRIQTLQNYKGYSCHLLHSVHTTELLVDEIETFVNQTGMRMRLPWPLIERTPEVSLIGLSLLAIHTTIPIAGIARTEESQSEVSSPGD</sequence>
<proteinExistence type="predicted"/>
<keyword evidence="2" id="KW-1185">Reference proteome</keyword>
<name>A0A835KCQ5_9ROSI</name>
<dbReference type="Proteomes" id="UP000657918">
    <property type="component" value="Chromosome 4"/>
</dbReference>
<dbReference type="AlphaFoldDB" id="A0A835KCQ5"/>
<dbReference type="EMBL" id="JADGMS010000004">
    <property type="protein sequence ID" value="KAF9683456.1"/>
    <property type="molecule type" value="Genomic_DNA"/>
</dbReference>
<organism evidence="1 2">
    <name type="scientific">Salix dunnii</name>
    <dbReference type="NCBI Taxonomy" id="1413687"/>
    <lineage>
        <taxon>Eukaryota</taxon>
        <taxon>Viridiplantae</taxon>
        <taxon>Streptophyta</taxon>
        <taxon>Embryophyta</taxon>
        <taxon>Tracheophyta</taxon>
        <taxon>Spermatophyta</taxon>
        <taxon>Magnoliopsida</taxon>
        <taxon>eudicotyledons</taxon>
        <taxon>Gunneridae</taxon>
        <taxon>Pentapetalae</taxon>
        <taxon>rosids</taxon>
        <taxon>fabids</taxon>
        <taxon>Malpighiales</taxon>
        <taxon>Salicaceae</taxon>
        <taxon>Saliceae</taxon>
        <taxon>Salix</taxon>
    </lineage>
</organism>
<evidence type="ECO:0000313" key="1">
    <source>
        <dbReference type="EMBL" id="KAF9683456.1"/>
    </source>
</evidence>